<organism evidence="2 3">
    <name type="scientific">Sulfitobacter donghicola DSW-25 = KCTC 12864 = JCM 14565</name>
    <dbReference type="NCBI Taxonomy" id="1300350"/>
    <lineage>
        <taxon>Bacteria</taxon>
        <taxon>Pseudomonadati</taxon>
        <taxon>Pseudomonadota</taxon>
        <taxon>Alphaproteobacteria</taxon>
        <taxon>Rhodobacterales</taxon>
        <taxon>Roseobacteraceae</taxon>
        <taxon>Sulfitobacter</taxon>
    </lineage>
</organism>
<keyword evidence="2" id="KW-0966">Cell projection</keyword>
<feature type="region of interest" description="Disordered" evidence="1">
    <location>
        <begin position="34"/>
        <end position="83"/>
    </location>
</feature>
<dbReference type="STRING" id="1300350.Z948_1515"/>
<accession>A0A073IJT6</accession>
<evidence type="ECO:0000313" key="2">
    <source>
        <dbReference type="EMBL" id="KEJ90548.1"/>
    </source>
</evidence>
<proteinExistence type="predicted"/>
<gene>
    <name evidence="2" type="ORF">DSW25_01135</name>
</gene>
<protein>
    <submittedName>
        <fullName evidence="2">Flagellar basal body-associated protein FliL</fullName>
    </submittedName>
</protein>
<dbReference type="RefSeq" id="WP_025058925.1">
    <property type="nucleotide sequence ID" value="NZ_JAMC01000001.1"/>
</dbReference>
<comment type="caution">
    <text evidence="2">The sequence shown here is derived from an EMBL/GenBank/DDBJ whole genome shotgun (WGS) entry which is preliminary data.</text>
</comment>
<dbReference type="OrthoDB" id="7864548at2"/>
<keyword evidence="2" id="KW-0969">Cilium</keyword>
<dbReference type="AlphaFoldDB" id="A0A073IJT6"/>
<evidence type="ECO:0000256" key="1">
    <source>
        <dbReference type="SAM" id="MobiDB-lite"/>
    </source>
</evidence>
<sequence length="190" mass="20596">MKKLLPLILLFVGVGAGVGAGVFLRPEAKIEEANVTDASGEHAEKEDGHTEKGEGDEHAEHSEKDDTQSDEDHGSDDHSDEEGSEFVKLNNQFVVPIVSGGKVTSLVVMALSIEVTAGETDTVYLREPKVRDSFLQVLFDHANIGGFDGNFTDAQVLKPLRGALKEVAKKDLGKKVVKDVLIIEIARQDY</sequence>
<keyword evidence="2" id="KW-0282">Flagellum</keyword>
<evidence type="ECO:0000313" key="3">
    <source>
        <dbReference type="Proteomes" id="UP000027734"/>
    </source>
</evidence>
<dbReference type="Proteomes" id="UP000027734">
    <property type="component" value="Unassembled WGS sequence"/>
</dbReference>
<name>A0A073IJT6_9RHOB</name>
<keyword evidence="3" id="KW-1185">Reference proteome</keyword>
<feature type="compositionally biased region" description="Basic and acidic residues" evidence="1">
    <location>
        <begin position="39"/>
        <end position="77"/>
    </location>
</feature>
<dbReference type="eggNOG" id="ENOG50316FU">
    <property type="taxonomic scope" value="Bacteria"/>
</dbReference>
<dbReference type="EMBL" id="JAMC01000001">
    <property type="protein sequence ID" value="KEJ90548.1"/>
    <property type="molecule type" value="Genomic_DNA"/>
</dbReference>
<reference evidence="2 3" key="1">
    <citation type="submission" date="2014-01" db="EMBL/GenBank/DDBJ databases">
        <title>Sulfitobacter donghicola JCM 14565 Genome Sequencing.</title>
        <authorList>
            <person name="Lai Q."/>
            <person name="Hong Z."/>
        </authorList>
    </citation>
    <scope>NUCLEOTIDE SEQUENCE [LARGE SCALE GENOMIC DNA]</scope>
    <source>
        <strain evidence="2 3">JCM 14565</strain>
    </source>
</reference>